<dbReference type="PANTHER" id="PTHR48105">
    <property type="entry name" value="THIOREDOXIN REDUCTASE 1-RELATED-RELATED"/>
    <property type="match status" value="1"/>
</dbReference>
<comment type="caution">
    <text evidence="10">The sequence shown here is derived from an EMBL/GenBank/DDBJ whole genome shotgun (WGS) entry which is preliminary data.</text>
</comment>
<keyword evidence="3 7" id="KW-0560">Oxidoreductase</keyword>
<evidence type="ECO:0000256" key="3">
    <source>
        <dbReference type="ARBA" id="ARBA00023002"/>
    </source>
</evidence>
<dbReference type="PRINTS" id="PR00469">
    <property type="entry name" value="PNDRDTASEII"/>
</dbReference>
<keyword evidence="5 7" id="KW-0676">Redox-active center</keyword>
<evidence type="ECO:0000313" key="11">
    <source>
        <dbReference type="Proteomes" id="UP001205337"/>
    </source>
</evidence>
<dbReference type="PRINTS" id="PR00368">
    <property type="entry name" value="FADPNR"/>
</dbReference>
<comment type="similarity">
    <text evidence="7">Belongs to the class-II pyridine nucleotide-disulfide oxidoreductase family.</text>
</comment>
<evidence type="ECO:0000256" key="7">
    <source>
        <dbReference type="RuleBase" id="RU003880"/>
    </source>
</evidence>
<keyword evidence="4" id="KW-1015">Disulfide bond</keyword>
<feature type="domain" description="FAD/NAD(P)-binding" evidence="9">
    <location>
        <begin position="3"/>
        <end position="292"/>
    </location>
</feature>
<organism evidence="10 11">
    <name type="scientific">Protaetiibacter mangrovi</name>
    <dbReference type="NCBI Taxonomy" id="2970926"/>
    <lineage>
        <taxon>Bacteria</taxon>
        <taxon>Bacillati</taxon>
        <taxon>Actinomycetota</taxon>
        <taxon>Actinomycetes</taxon>
        <taxon>Micrococcales</taxon>
        <taxon>Microbacteriaceae</taxon>
        <taxon>Protaetiibacter</taxon>
    </lineage>
</organism>
<keyword evidence="8" id="KW-0521">NADP</keyword>
<reference evidence="10 11" key="1">
    <citation type="submission" date="2022-08" db="EMBL/GenBank/DDBJ databases">
        <authorList>
            <person name="Li F."/>
        </authorList>
    </citation>
    <scope>NUCLEOTIDE SEQUENCE [LARGE SCALE GENOMIC DNA]</scope>
    <source>
        <strain evidence="10 11">10F1B-8-1</strain>
    </source>
</reference>
<dbReference type="Gene3D" id="3.50.50.60">
    <property type="entry name" value="FAD/NAD(P)-binding domain"/>
    <property type="match status" value="2"/>
</dbReference>
<dbReference type="PROSITE" id="PS00573">
    <property type="entry name" value="PYRIDINE_REDOX_2"/>
    <property type="match status" value="1"/>
</dbReference>
<keyword evidence="2 7" id="KW-0274">FAD</keyword>
<dbReference type="InterPro" id="IPR036188">
    <property type="entry name" value="FAD/NAD-bd_sf"/>
</dbReference>
<dbReference type="InterPro" id="IPR008255">
    <property type="entry name" value="Pyr_nucl-diS_OxRdtase_2_AS"/>
</dbReference>
<evidence type="ECO:0000256" key="8">
    <source>
        <dbReference type="RuleBase" id="RU003881"/>
    </source>
</evidence>
<evidence type="ECO:0000256" key="6">
    <source>
        <dbReference type="ARBA" id="ARBA00048132"/>
    </source>
</evidence>
<evidence type="ECO:0000256" key="1">
    <source>
        <dbReference type="ARBA" id="ARBA00022630"/>
    </source>
</evidence>
<comment type="catalytic activity">
    <reaction evidence="6 7">
        <text>[thioredoxin]-dithiol + NADP(+) = [thioredoxin]-disulfide + NADPH + H(+)</text>
        <dbReference type="Rhea" id="RHEA:20345"/>
        <dbReference type="Rhea" id="RHEA-COMP:10698"/>
        <dbReference type="Rhea" id="RHEA-COMP:10700"/>
        <dbReference type="ChEBI" id="CHEBI:15378"/>
        <dbReference type="ChEBI" id="CHEBI:29950"/>
        <dbReference type="ChEBI" id="CHEBI:50058"/>
        <dbReference type="ChEBI" id="CHEBI:57783"/>
        <dbReference type="ChEBI" id="CHEBI:58349"/>
        <dbReference type="EC" id="1.8.1.9"/>
    </reaction>
</comment>
<proteinExistence type="inferred from homology"/>
<keyword evidence="1 7" id="KW-0285">Flavoprotein</keyword>
<comment type="subunit">
    <text evidence="7">Homodimer.</text>
</comment>
<dbReference type="InterPro" id="IPR050097">
    <property type="entry name" value="Ferredoxin-NADP_redctase_2"/>
</dbReference>
<evidence type="ECO:0000256" key="5">
    <source>
        <dbReference type="ARBA" id="ARBA00023284"/>
    </source>
</evidence>
<evidence type="ECO:0000256" key="2">
    <source>
        <dbReference type="ARBA" id="ARBA00022827"/>
    </source>
</evidence>
<gene>
    <name evidence="10" type="primary">trxB</name>
    <name evidence="10" type="ORF">NUH29_10960</name>
</gene>
<dbReference type="GO" id="GO:0004791">
    <property type="term" value="F:thioredoxin-disulfide reductase (NADPH) activity"/>
    <property type="evidence" value="ECO:0007669"/>
    <property type="project" value="UniProtKB-EC"/>
</dbReference>
<dbReference type="Pfam" id="PF07992">
    <property type="entry name" value="Pyr_redox_2"/>
    <property type="match status" value="1"/>
</dbReference>
<dbReference type="RefSeq" id="WP_258799160.1">
    <property type="nucleotide sequence ID" value="NZ_JANTHX010000007.1"/>
</dbReference>
<name>A0ABT1ZHA2_9MICO</name>
<comment type="cofactor">
    <cofactor evidence="8">
        <name>FAD</name>
        <dbReference type="ChEBI" id="CHEBI:57692"/>
    </cofactor>
    <text evidence="8">Binds 1 FAD per subunit.</text>
</comment>
<dbReference type="EC" id="1.8.1.9" evidence="7"/>
<dbReference type="Proteomes" id="UP001205337">
    <property type="component" value="Unassembled WGS sequence"/>
</dbReference>
<keyword evidence="11" id="KW-1185">Reference proteome</keyword>
<dbReference type="EMBL" id="JANTHX010000007">
    <property type="protein sequence ID" value="MCS0500067.1"/>
    <property type="molecule type" value="Genomic_DNA"/>
</dbReference>
<sequence>MRHLIIIGSGPAGYTAAIYAARANLEPLVIASSVEFGGELMKTTEVENFPGFPEGIMGPELMTRMQEQAERFGAEIVYDDVVSLELEGPVKRVTLGDGSVHEAHAVIYATGSAYRKLGIPDEERLSGYGVSWCATCDGAFFRQKKVAVIGGGDSALEEATFLTRFADVVYLIHRRDSFRASAAMQERAFADPKIQVIWNNEVAHIYGDEKVTGIGIVNTVDGTETTLDVQGMFVAIGADPRTHLVHGQLDLAPEGTIAVEGRSSKTSLPGVFAAGDVVDPTYKQAATAAGSGVVAALDAEHYLADIADAEKAELVATPR</sequence>
<evidence type="ECO:0000259" key="9">
    <source>
        <dbReference type="Pfam" id="PF07992"/>
    </source>
</evidence>
<protein>
    <recommendedName>
        <fullName evidence="7">Thioredoxin reductase</fullName>
        <ecNumber evidence="7">1.8.1.9</ecNumber>
    </recommendedName>
</protein>
<evidence type="ECO:0000313" key="10">
    <source>
        <dbReference type="EMBL" id="MCS0500067.1"/>
    </source>
</evidence>
<dbReference type="InterPro" id="IPR005982">
    <property type="entry name" value="Thioredox_Rdtase"/>
</dbReference>
<dbReference type="NCBIfam" id="TIGR01292">
    <property type="entry name" value="TRX_reduct"/>
    <property type="match status" value="1"/>
</dbReference>
<accession>A0ABT1ZHA2</accession>
<dbReference type="SUPFAM" id="SSF51905">
    <property type="entry name" value="FAD/NAD(P)-binding domain"/>
    <property type="match status" value="1"/>
</dbReference>
<evidence type="ECO:0000256" key="4">
    <source>
        <dbReference type="ARBA" id="ARBA00023157"/>
    </source>
</evidence>
<dbReference type="InterPro" id="IPR023753">
    <property type="entry name" value="FAD/NAD-binding_dom"/>
</dbReference>